<dbReference type="PANTHER" id="PTHR11654">
    <property type="entry name" value="OLIGOPEPTIDE TRANSPORTER-RELATED"/>
    <property type="match status" value="1"/>
</dbReference>
<reference evidence="7 8" key="1">
    <citation type="submission" date="2009-11" db="EMBL/GenBank/DDBJ databases">
        <title>Annotation of Allomyces macrogynus ATCC 38327.</title>
        <authorList>
            <consortium name="The Broad Institute Genome Sequencing Platform"/>
            <person name="Russ C."/>
            <person name="Cuomo C."/>
            <person name="Burger G."/>
            <person name="Gray M.W."/>
            <person name="Holland P.W.H."/>
            <person name="King N."/>
            <person name="Lang F.B.F."/>
            <person name="Roger A.J."/>
            <person name="Ruiz-Trillo I."/>
            <person name="Young S.K."/>
            <person name="Zeng Q."/>
            <person name="Gargeya S."/>
            <person name="Fitzgerald M."/>
            <person name="Haas B."/>
            <person name="Abouelleil A."/>
            <person name="Alvarado L."/>
            <person name="Arachchi H.M."/>
            <person name="Berlin A."/>
            <person name="Chapman S.B."/>
            <person name="Gearin G."/>
            <person name="Goldberg J."/>
            <person name="Griggs A."/>
            <person name="Gujja S."/>
            <person name="Hansen M."/>
            <person name="Heiman D."/>
            <person name="Howarth C."/>
            <person name="Larimer J."/>
            <person name="Lui A."/>
            <person name="MacDonald P.J.P."/>
            <person name="McCowen C."/>
            <person name="Montmayeur A."/>
            <person name="Murphy C."/>
            <person name="Neiman D."/>
            <person name="Pearson M."/>
            <person name="Priest M."/>
            <person name="Roberts A."/>
            <person name="Saif S."/>
            <person name="Shea T."/>
            <person name="Sisk P."/>
            <person name="Stolte C."/>
            <person name="Sykes S."/>
            <person name="Wortman J."/>
            <person name="Nusbaum C."/>
            <person name="Birren B."/>
        </authorList>
    </citation>
    <scope>NUCLEOTIDE SEQUENCE [LARGE SCALE GENOMIC DNA]</scope>
    <source>
        <strain evidence="7 8">ATCC 38327</strain>
    </source>
</reference>
<evidence type="ECO:0000313" key="8">
    <source>
        <dbReference type="Proteomes" id="UP000054350"/>
    </source>
</evidence>
<keyword evidence="4 6" id="KW-1133">Transmembrane helix</keyword>
<evidence type="ECO:0000256" key="4">
    <source>
        <dbReference type="ARBA" id="ARBA00022989"/>
    </source>
</evidence>
<dbReference type="STRING" id="578462.A0A0L0TE23"/>
<feature type="transmembrane region" description="Helical" evidence="6">
    <location>
        <begin position="132"/>
        <end position="150"/>
    </location>
</feature>
<dbReference type="Pfam" id="PF00854">
    <property type="entry name" value="PTR2"/>
    <property type="match status" value="1"/>
</dbReference>
<dbReference type="CDD" id="cd17347">
    <property type="entry name" value="MFS_SLC15A1_2_like"/>
    <property type="match status" value="1"/>
</dbReference>
<evidence type="ECO:0000256" key="1">
    <source>
        <dbReference type="ARBA" id="ARBA00004141"/>
    </source>
</evidence>
<dbReference type="InterPro" id="IPR000109">
    <property type="entry name" value="POT_fam"/>
</dbReference>
<evidence type="ECO:0000256" key="2">
    <source>
        <dbReference type="ARBA" id="ARBA00005982"/>
    </source>
</evidence>
<dbReference type="SUPFAM" id="SSF103473">
    <property type="entry name" value="MFS general substrate transporter"/>
    <property type="match status" value="1"/>
</dbReference>
<sequence>MAGMTKKQIAAMERNRRIDAELDEQLAKNPDAMPRAVWFILPNEFGERFCFYGLKAFLFRYLIYIGNSEVSAKTMTHTWQMVTYFCPLFGAAICDSYLGKYRTIVWLSLLYLIGNIVLTVTSIPALRSNWTVLLGLYLIGFGTGGIKPCVSPLGGDQFRPTQQNAIRRFFSLFYLSINAGSVLSGFIAPQVKDGFGCFGDEIKSEDPSIPSQPMCYFAGYMLPTVVFAIATAVFIFGHNHYKLVPPAGEFVPGHMLFAIVDAVKNYFAATPEEKAKHTFWSFGAARYGKQFAEDTGEFMRMLLMVFPFSFVWMVYEQQSTEWSDQYDQMDTYWGSVRLSPEVWIAIVNPVLVVILVYVLSTWVYPFIERRGVAVTPLRRMSIGGILVALGFLISAFLQYEVHSNYQGAKDKNGLTLPESCKGKCLHGSWQLPQWVILSLGESLFSPTGSEFAYTQVAESMRAFSTSFWLLMVSLGDFYVVAVESGLKGQEWAEGKNAPNKYFLYTGISLLANVWFIFMARNYKYRPGSMTTLEK</sequence>
<protein>
    <recommendedName>
        <fullName evidence="9">Amino acid/peptide transporter (Peptide:H+ symporter)</fullName>
    </recommendedName>
</protein>
<keyword evidence="5 6" id="KW-0472">Membrane</keyword>
<keyword evidence="3 6" id="KW-0812">Transmembrane</keyword>
<evidence type="ECO:0000256" key="5">
    <source>
        <dbReference type="ARBA" id="ARBA00023136"/>
    </source>
</evidence>
<dbReference type="VEuPathDB" id="FungiDB:AMAG_17195"/>
<evidence type="ECO:0000313" key="7">
    <source>
        <dbReference type="EMBL" id="KNE72967.1"/>
    </source>
</evidence>
<evidence type="ECO:0000256" key="3">
    <source>
        <dbReference type="ARBA" id="ARBA00022692"/>
    </source>
</evidence>
<proteinExistence type="inferred from homology"/>
<dbReference type="InterPro" id="IPR036259">
    <property type="entry name" value="MFS_trans_sf"/>
</dbReference>
<feature type="transmembrane region" description="Helical" evidence="6">
    <location>
        <begin position="217"/>
        <end position="236"/>
    </location>
</feature>
<gene>
    <name evidence="7" type="ORF">AMAG_17195</name>
</gene>
<dbReference type="Gene3D" id="1.20.1250.20">
    <property type="entry name" value="MFS general substrate transporter like domains"/>
    <property type="match status" value="1"/>
</dbReference>
<reference evidence="8" key="2">
    <citation type="submission" date="2009-11" db="EMBL/GenBank/DDBJ databases">
        <title>The Genome Sequence of Allomyces macrogynus strain ATCC 38327.</title>
        <authorList>
            <consortium name="The Broad Institute Genome Sequencing Platform"/>
            <person name="Russ C."/>
            <person name="Cuomo C."/>
            <person name="Shea T."/>
            <person name="Young S.K."/>
            <person name="Zeng Q."/>
            <person name="Koehrsen M."/>
            <person name="Haas B."/>
            <person name="Borodovsky M."/>
            <person name="Guigo R."/>
            <person name="Alvarado L."/>
            <person name="Berlin A."/>
            <person name="Borenstein D."/>
            <person name="Chen Z."/>
            <person name="Engels R."/>
            <person name="Freedman E."/>
            <person name="Gellesch M."/>
            <person name="Goldberg J."/>
            <person name="Griggs A."/>
            <person name="Gujja S."/>
            <person name="Heiman D."/>
            <person name="Hepburn T."/>
            <person name="Howarth C."/>
            <person name="Jen D."/>
            <person name="Larson L."/>
            <person name="Lewis B."/>
            <person name="Mehta T."/>
            <person name="Park D."/>
            <person name="Pearson M."/>
            <person name="Roberts A."/>
            <person name="Saif S."/>
            <person name="Shenoy N."/>
            <person name="Sisk P."/>
            <person name="Stolte C."/>
            <person name="Sykes S."/>
            <person name="Walk T."/>
            <person name="White J."/>
            <person name="Yandava C."/>
            <person name="Burger G."/>
            <person name="Gray M.W."/>
            <person name="Holland P.W.H."/>
            <person name="King N."/>
            <person name="Lang F.B.F."/>
            <person name="Roger A.J."/>
            <person name="Ruiz-Trillo I."/>
            <person name="Lander E."/>
            <person name="Nusbaum C."/>
        </authorList>
    </citation>
    <scope>NUCLEOTIDE SEQUENCE [LARGE SCALE GENOMIC DNA]</scope>
    <source>
        <strain evidence="8">ATCC 38327</strain>
    </source>
</reference>
<comment type="subcellular location">
    <subcellularLocation>
        <location evidence="1">Membrane</location>
        <topology evidence="1">Multi-pass membrane protein</topology>
    </subcellularLocation>
</comment>
<feature type="transmembrane region" description="Helical" evidence="6">
    <location>
        <begin position="342"/>
        <end position="367"/>
    </location>
</feature>
<dbReference type="OrthoDB" id="8904098at2759"/>
<dbReference type="EMBL" id="GG745386">
    <property type="protein sequence ID" value="KNE72967.1"/>
    <property type="molecule type" value="Genomic_DNA"/>
</dbReference>
<dbReference type="GO" id="GO:0016020">
    <property type="term" value="C:membrane"/>
    <property type="evidence" value="ECO:0007669"/>
    <property type="project" value="UniProtKB-SubCell"/>
</dbReference>
<name>A0A0L0TE23_ALLM3</name>
<dbReference type="eggNOG" id="KOG1237">
    <property type="taxonomic scope" value="Eukaryota"/>
</dbReference>
<feature type="transmembrane region" description="Helical" evidence="6">
    <location>
        <begin position="171"/>
        <end position="188"/>
    </location>
</feature>
<feature type="transmembrane region" description="Helical" evidence="6">
    <location>
        <begin position="298"/>
        <end position="315"/>
    </location>
</feature>
<evidence type="ECO:0000256" key="6">
    <source>
        <dbReference type="SAM" id="Phobius"/>
    </source>
</evidence>
<dbReference type="OMA" id="TMVPQLR"/>
<dbReference type="AlphaFoldDB" id="A0A0L0TE23"/>
<keyword evidence="8" id="KW-1185">Reference proteome</keyword>
<feature type="transmembrane region" description="Helical" evidence="6">
    <location>
        <begin position="379"/>
        <end position="399"/>
    </location>
</feature>
<organism evidence="7 8">
    <name type="scientific">Allomyces macrogynus (strain ATCC 38327)</name>
    <name type="common">Allomyces javanicus var. macrogynus</name>
    <dbReference type="NCBI Taxonomy" id="578462"/>
    <lineage>
        <taxon>Eukaryota</taxon>
        <taxon>Fungi</taxon>
        <taxon>Fungi incertae sedis</taxon>
        <taxon>Blastocladiomycota</taxon>
        <taxon>Blastocladiomycetes</taxon>
        <taxon>Blastocladiales</taxon>
        <taxon>Blastocladiaceae</taxon>
        <taxon>Allomyces</taxon>
    </lineage>
</organism>
<dbReference type="Proteomes" id="UP000054350">
    <property type="component" value="Unassembled WGS sequence"/>
</dbReference>
<comment type="similarity">
    <text evidence="2">Belongs to the major facilitator superfamily. Proton-dependent oligopeptide transporter (POT/PTR) (TC 2.A.17) family.</text>
</comment>
<evidence type="ECO:0008006" key="9">
    <source>
        <dbReference type="Google" id="ProtNLM"/>
    </source>
</evidence>
<feature type="transmembrane region" description="Helical" evidence="6">
    <location>
        <begin position="501"/>
        <end position="519"/>
    </location>
</feature>
<feature type="transmembrane region" description="Helical" evidence="6">
    <location>
        <begin position="105"/>
        <end position="126"/>
    </location>
</feature>
<accession>A0A0L0TE23</accession>
<dbReference type="GO" id="GO:0022857">
    <property type="term" value="F:transmembrane transporter activity"/>
    <property type="evidence" value="ECO:0007669"/>
    <property type="project" value="InterPro"/>
</dbReference>